<dbReference type="Gene3D" id="3.90.25.10">
    <property type="entry name" value="UDP-galactose 4-epimerase, domain 1"/>
    <property type="match status" value="1"/>
</dbReference>
<dbReference type="InterPro" id="IPR036291">
    <property type="entry name" value="NAD(P)-bd_dom_sf"/>
</dbReference>
<dbReference type="EMBL" id="CP001778">
    <property type="protein sequence ID" value="ADD43543.1"/>
    <property type="molecule type" value="Genomic_DNA"/>
</dbReference>
<dbReference type="Pfam" id="PF05368">
    <property type="entry name" value="NmrA"/>
    <property type="match status" value="1"/>
</dbReference>
<evidence type="ECO:0000313" key="5">
    <source>
        <dbReference type="Proteomes" id="UP000000844"/>
    </source>
</evidence>
<dbReference type="eggNOG" id="COG0702">
    <property type="taxonomic scope" value="Bacteria"/>
</dbReference>
<dbReference type="KEGG" id="sna:Snas_3888"/>
<dbReference type="OrthoDB" id="319724at2"/>
<dbReference type="AlphaFoldDB" id="D3PYW0"/>
<dbReference type="SUPFAM" id="SSF51735">
    <property type="entry name" value="NAD(P)-binding Rossmann-fold domains"/>
    <property type="match status" value="1"/>
</dbReference>
<keyword evidence="2" id="KW-0521">NADP</keyword>
<dbReference type="InterPro" id="IPR008030">
    <property type="entry name" value="NmrA-like"/>
</dbReference>
<dbReference type="PANTHER" id="PTHR42748">
    <property type="entry name" value="NITROGEN METABOLITE REPRESSION PROTEIN NMRA FAMILY MEMBER"/>
    <property type="match status" value="1"/>
</dbReference>
<evidence type="ECO:0000259" key="3">
    <source>
        <dbReference type="Pfam" id="PF05368"/>
    </source>
</evidence>
<dbReference type="Gene3D" id="3.40.50.720">
    <property type="entry name" value="NAD(P)-binding Rossmann-like Domain"/>
    <property type="match status" value="1"/>
</dbReference>
<dbReference type="RefSeq" id="WP_013019114.1">
    <property type="nucleotide sequence ID" value="NC_013947.1"/>
</dbReference>
<proteinExistence type="inferred from homology"/>
<protein>
    <submittedName>
        <fullName evidence="4">NmrA family protein</fullName>
    </submittedName>
</protein>
<dbReference type="Proteomes" id="UP000000844">
    <property type="component" value="Chromosome"/>
</dbReference>
<sequence length="305" mass="32006">MTTKDKIVAVIGATGQQGGAVAKRLLAEGWRVRAISRDPAKPAARALAAAGAEVVAADMDDRASLDAAFAGAWGVYSVHTGAFDGTEYADDPEHEVRSGVNVADAAKVAGASHLVYSSSTGVDNPEMVGVLPILAHKKAVEAHIRSLGISYTILRPTSFMENYLGAIRGLRDGALVTPLAPTMAEPLIAVADIAAFVALAFADPKAHDGLVHELAGDQLTQTDIAAALGRTAGREVPYVQVPIEQLRAISEALAEGLDMMNRVAMNVDIEGLRKWHPGLLDFEAWLAANRDAITAKVTQAETTGR</sequence>
<evidence type="ECO:0000313" key="4">
    <source>
        <dbReference type="EMBL" id="ADD43543.1"/>
    </source>
</evidence>
<accession>D3PYW0</accession>
<keyword evidence="5" id="KW-1185">Reference proteome</keyword>
<dbReference type="InterPro" id="IPR051164">
    <property type="entry name" value="NmrA-like_oxidored"/>
</dbReference>
<comment type="similarity">
    <text evidence="1">Belongs to the NmrA-type oxidoreductase family.</text>
</comment>
<organism evidence="4 5">
    <name type="scientific">Stackebrandtia nassauensis (strain DSM 44728 / CIP 108903 / NRRL B-16338 / NBRC 102104 / LLR-40K-21)</name>
    <dbReference type="NCBI Taxonomy" id="446470"/>
    <lineage>
        <taxon>Bacteria</taxon>
        <taxon>Bacillati</taxon>
        <taxon>Actinomycetota</taxon>
        <taxon>Actinomycetes</taxon>
        <taxon>Glycomycetales</taxon>
        <taxon>Glycomycetaceae</taxon>
        <taxon>Stackebrandtia</taxon>
    </lineage>
</organism>
<dbReference type="STRING" id="446470.Snas_3888"/>
<reference evidence="4 5" key="1">
    <citation type="journal article" date="2009" name="Stand. Genomic Sci.">
        <title>Complete genome sequence of Stackebrandtia nassauensis type strain (LLR-40K-21).</title>
        <authorList>
            <person name="Munk C."/>
            <person name="Lapidus A."/>
            <person name="Copeland A."/>
            <person name="Jando M."/>
            <person name="Mayilraj S."/>
            <person name="Glavina Del Rio T."/>
            <person name="Nolan M."/>
            <person name="Chen F."/>
            <person name="Lucas S."/>
            <person name="Tice H."/>
            <person name="Cheng J.F."/>
            <person name="Han C."/>
            <person name="Detter J.C."/>
            <person name="Bruce D."/>
            <person name="Goodwin L."/>
            <person name="Chain P."/>
            <person name="Pitluck S."/>
            <person name="Goker M."/>
            <person name="Ovchinikova G."/>
            <person name="Pati A."/>
            <person name="Ivanova N."/>
            <person name="Mavromatis K."/>
            <person name="Chen A."/>
            <person name="Palaniappan K."/>
            <person name="Land M."/>
            <person name="Hauser L."/>
            <person name="Chang Y.J."/>
            <person name="Jeffries C.D."/>
            <person name="Bristow J."/>
            <person name="Eisen J.A."/>
            <person name="Markowitz V."/>
            <person name="Hugenholtz P."/>
            <person name="Kyrpides N.C."/>
            <person name="Klenk H.P."/>
        </authorList>
    </citation>
    <scope>NUCLEOTIDE SEQUENCE [LARGE SCALE GENOMIC DNA]</scope>
    <source>
        <strain evidence="5">DSM 44728 / CIP 108903 / NRRL B-16338 / NBRC 102104 / LLR-40K-21</strain>
    </source>
</reference>
<dbReference type="CDD" id="cd05251">
    <property type="entry name" value="NmrA_like_SDR_a"/>
    <property type="match status" value="1"/>
</dbReference>
<dbReference type="PANTHER" id="PTHR42748:SF7">
    <property type="entry name" value="NMRA LIKE REDOX SENSOR 1-RELATED"/>
    <property type="match status" value="1"/>
</dbReference>
<name>D3PYW0_STANL</name>
<feature type="domain" description="NmrA-like" evidence="3">
    <location>
        <begin position="5"/>
        <end position="264"/>
    </location>
</feature>
<evidence type="ECO:0000256" key="1">
    <source>
        <dbReference type="ARBA" id="ARBA00006328"/>
    </source>
</evidence>
<dbReference type="HOGENOM" id="CLU_007383_8_4_11"/>
<evidence type="ECO:0000256" key="2">
    <source>
        <dbReference type="ARBA" id="ARBA00022857"/>
    </source>
</evidence>
<gene>
    <name evidence="4" type="ordered locus">Snas_3888</name>
</gene>